<evidence type="ECO:0000256" key="6">
    <source>
        <dbReference type="RuleBase" id="RU365089"/>
    </source>
</evidence>
<organism evidence="7 8">
    <name type="scientific">Novipirellula artificiosorum</name>
    <dbReference type="NCBI Taxonomy" id="2528016"/>
    <lineage>
        <taxon>Bacteria</taxon>
        <taxon>Pseudomonadati</taxon>
        <taxon>Planctomycetota</taxon>
        <taxon>Planctomycetia</taxon>
        <taxon>Pirellulales</taxon>
        <taxon>Pirellulaceae</taxon>
        <taxon>Novipirellula</taxon>
    </lineage>
</organism>
<keyword evidence="5 6" id="KW-0233">DNA recombination</keyword>
<dbReference type="GO" id="GO:0004803">
    <property type="term" value="F:transposase activity"/>
    <property type="evidence" value="ECO:0007669"/>
    <property type="project" value="UniProtKB-UniRule"/>
</dbReference>
<accession>A0A5C6DPJ7</accession>
<dbReference type="NCBIfam" id="NF033543">
    <property type="entry name" value="transpos_IS256"/>
    <property type="match status" value="1"/>
</dbReference>
<gene>
    <name evidence="7" type="ORF">Poly41_31250</name>
</gene>
<comment type="similarity">
    <text evidence="2 6">Belongs to the transposase mutator family.</text>
</comment>
<dbReference type="Pfam" id="PF00872">
    <property type="entry name" value="Transposase_mut"/>
    <property type="match status" value="1"/>
</dbReference>
<evidence type="ECO:0000313" key="8">
    <source>
        <dbReference type="Proteomes" id="UP000319143"/>
    </source>
</evidence>
<keyword evidence="4 6" id="KW-0238">DNA-binding</keyword>
<dbReference type="RefSeq" id="WP_231615660.1">
    <property type="nucleotide sequence ID" value="NZ_SJPV01000004.1"/>
</dbReference>
<evidence type="ECO:0000313" key="7">
    <source>
        <dbReference type="EMBL" id="TWU38648.1"/>
    </source>
</evidence>
<dbReference type="GO" id="GO:0006313">
    <property type="term" value="P:DNA transposition"/>
    <property type="evidence" value="ECO:0007669"/>
    <property type="project" value="UniProtKB-UniRule"/>
</dbReference>
<evidence type="ECO:0000256" key="1">
    <source>
        <dbReference type="ARBA" id="ARBA00002190"/>
    </source>
</evidence>
<proteinExistence type="inferred from homology"/>
<evidence type="ECO:0000256" key="5">
    <source>
        <dbReference type="ARBA" id="ARBA00023172"/>
    </source>
</evidence>
<keyword evidence="3 6" id="KW-0815">Transposition</keyword>
<evidence type="ECO:0000256" key="2">
    <source>
        <dbReference type="ARBA" id="ARBA00010961"/>
    </source>
</evidence>
<name>A0A5C6DPJ7_9BACT</name>
<dbReference type="PANTHER" id="PTHR33217:SF9">
    <property type="entry name" value="MUTATOR FAMILY TRANSPOSASE"/>
    <property type="match status" value="1"/>
</dbReference>
<keyword evidence="6" id="KW-0814">Transposable element</keyword>
<comment type="caution">
    <text evidence="7">The sequence shown here is derived from an EMBL/GenBank/DDBJ whole genome shotgun (WGS) entry which is preliminary data.</text>
</comment>
<dbReference type="PANTHER" id="PTHR33217">
    <property type="entry name" value="TRANSPOSASE FOR INSERTION SEQUENCE ELEMENT IS1081"/>
    <property type="match status" value="1"/>
</dbReference>
<dbReference type="GO" id="GO:0003677">
    <property type="term" value="F:DNA binding"/>
    <property type="evidence" value="ECO:0007669"/>
    <property type="project" value="UniProtKB-UniRule"/>
</dbReference>
<dbReference type="InterPro" id="IPR001207">
    <property type="entry name" value="Transposase_mutator"/>
</dbReference>
<reference evidence="7 8" key="1">
    <citation type="submission" date="2019-02" db="EMBL/GenBank/DDBJ databases">
        <title>Deep-cultivation of Planctomycetes and their phenomic and genomic characterization uncovers novel biology.</title>
        <authorList>
            <person name="Wiegand S."/>
            <person name="Jogler M."/>
            <person name="Boedeker C."/>
            <person name="Pinto D."/>
            <person name="Vollmers J."/>
            <person name="Rivas-Marin E."/>
            <person name="Kohn T."/>
            <person name="Peeters S.H."/>
            <person name="Heuer A."/>
            <person name="Rast P."/>
            <person name="Oberbeckmann S."/>
            <person name="Bunk B."/>
            <person name="Jeske O."/>
            <person name="Meyerdierks A."/>
            <person name="Storesund J.E."/>
            <person name="Kallscheuer N."/>
            <person name="Luecker S."/>
            <person name="Lage O.M."/>
            <person name="Pohl T."/>
            <person name="Merkel B.J."/>
            <person name="Hornburger P."/>
            <person name="Mueller R.-W."/>
            <person name="Bruemmer F."/>
            <person name="Labrenz M."/>
            <person name="Spormann A.M."/>
            <person name="Op Den Camp H."/>
            <person name="Overmann J."/>
            <person name="Amann R."/>
            <person name="Jetten M.S.M."/>
            <person name="Mascher T."/>
            <person name="Medema M.H."/>
            <person name="Devos D.P."/>
            <person name="Kaster A.-K."/>
            <person name="Ovreas L."/>
            <person name="Rohde M."/>
            <person name="Galperin M.Y."/>
            <person name="Jogler C."/>
        </authorList>
    </citation>
    <scope>NUCLEOTIDE SEQUENCE [LARGE SCALE GENOMIC DNA]</scope>
    <source>
        <strain evidence="7 8">Poly41</strain>
    </source>
</reference>
<evidence type="ECO:0000256" key="3">
    <source>
        <dbReference type="ARBA" id="ARBA00022578"/>
    </source>
</evidence>
<dbReference type="Proteomes" id="UP000319143">
    <property type="component" value="Unassembled WGS sequence"/>
</dbReference>
<sequence length="434" mass="49179">MNQVKTERTALPVDEPLDPEVISFRAQFDERSPLDELVREGARKMLQAAIDAEVEDFLAQHGNRRDERGRRLVVKNGSLPEREILTGAGAIPVTQGRVRDNTADPDKRVTFSPSVLPAYLRKTQAIEELIPWLYLKGISTGDFAEALQSLVGERAKGLSANVVVRLKEQWCVEYEHWSKRDLTGKQYVYVWADGIYAKVRLEDDANKKQCLLVLMGATTDGQKELIAVLDGYRESEQSWSELLLNLKQRGLTIGPKVAVGDGALGFWAALRKVHSETREQRCWVHKTANILNKMPKSVQPKAKGDIHEIWQAETKEDAEIAFKAFNEKYGAKYAAACDCLNKDRDVLLTFYDFPAEHWSHLRTTNPIESTFATIRLRHRRTKGSGTRRASLAMMFKLAQSASKKWRRLNCHEKITLVIEGRSFKDGIMQDDIAA</sequence>
<protein>
    <recommendedName>
        <fullName evidence="6">Mutator family transposase</fullName>
    </recommendedName>
</protein>
<keyword evidence="8" id="KW-1185">Reference proteome</keyword>
<dbReference type="AlphaFoldDB" id="A0A5C6DPJ7"/>
<evidence type="ECO:0000256" key="4">
    <source>
        <dbReference type="ARBA" id="ARBA00023125"/>
    </source>
</evidence>
<dbReference type="EMBL" id="SJPV01000004">
    <property type="protein sequence ID" value="TWU38648.1"/>
    <property type="molecule type" value="Genomic_DNA"/>
</dbReference>
<comment type="function">
    <text evidence="1 6">Required for the transposition of the insertion element.</text>
</comment>